<dbReference type="AlphaFoldDB" id="A0A4S3KJ44"/>
<name>A0A4S3KJ44_9GAMM</name>
<feature type="coiled-coil region" evidence="1">
    <location>
        <begin position="93"/>
        <end position="140"/>
    </location>
</feature>
<reference evidence="3 4" key="1">
    <citation type="submission" date="2017-02" db="EMBL/GenBank/DDBJ databases">
        <title>Whole genome sequencing of Rhodanobacter lindaniclasticus DSM 17932.</title>
        <authorList>
            <person name="Kumar S."/>
            <person name="Patil P."/>
            <person name="Patil P.B."/>
        </authorList>
    </citation>
    <scope>NUCLEOTIDE SEQUENCE [LARGE SCALE GENOMIC DNA]</scope>
    <source>
        <strain evidence="3 4">DSM 17932</strain>
    </source>
</reference>
<protein>
    <submittedName>
        <fullName evidence="3">Uncharacterized protein</fullName>
    </submittedName>
</protein>
<dbReference type="RefSeq" id="WP_136257545.1">
    <property type="nucleotide sequence ID" value="NZ_MWIO01000014.1"/>
</dbReference>
<evidence type="ECO:0000313" key="3">
    <source>
        <dbReference type="EMBL" id="THD08620.1"/>
    </source>
</evidence>
<feature type="transmembrane region" description="Helical" evidence="2">
    <location>
        <begin position="47"/>
        <end position="68"/>
    </location>
</feature>
<comment type="caution">
    <text evidence="3">The sequence shown here is derived from an EMBL/GenBank/DDBJ whole genome shotgun (WGS) entry which is preliminary data.</text>
</comment>
<evidence type="ECO:0000313" key="4">
    <source>
        <dbReference type="Proteomes" id="UP000306317"/>
    </source>
</evidence>
<dbReference type="OrthoDB" id="5956808at2"/>
<dbReference type="EMBL" id="MWIO01000014">
    <property type="protein sequence ID" value="THD08620.1"/>
    <property type="molecule type" value="Genomic_DNA"/>
</dbReference>
<keyword evidence="2" id="KW-1133">Transmembrane helix</keyword>
<evidence type="ECO:0000256" key="1">
    <source>
        <dbReference type="SAM" id="Coils"/>
    </source>
</evidence>
<proteinExistence type="predicted"/>
<sequence>MNEFEWRRRMRELQQAQAPRRDLWPAIDAALDQVATRSPTRATRRRTLAGVALAASLLLVAGVSWHAWFAPSAPVESADAAHDTHWKPADPRLAGAALELDAARLELQLAIEQAPDSAALQRLLRHTERQQAQLRQLADRAS</sequence>
<evidence type="ECO:0000256" key="2">
    <source>
        <dbReference type="SAM" id="Phobius"/>
    </source>
</evidence>
<keyword evidence="1" id="KW-0175">Coiled coil</keyword>
<keyword evidence="4" id="KW-1185">Reference proteome</keyword>
<gene>
    <name evidence="3" type="ORF">B1991_04660</name>
</gene>
<dbReference type="Proteomes" id="UP000306317">
    <property type="component" value="Unassembled WGS sequence"/>
</dbReference>
<keyword evidence="2" id="KW-0472">Membrane</keyword>
<organism evidence="3 4">
    <name type="scientific">Rhodanobacter lindaniclasticus</name>
    <dbReference type="NCBI Taxonomy" id="75310"/>
    <lineage>
        <taxon>Bacteria</taxon>
        <taxon>Pseudomonadati</taxon>
        <taxon>Pseudomonadota</taxon>
        <taxon>Gammaproteobacteria</taxon>
        <taxon>Lysobacterales</taxon>
        <taxon>Rhodanobacteraceae</taxon>
        <taxon>Rhodanobacter</taxon>
    </lineage>
</organism>
<accession>A0A4S3KJ44</accession>
<keyword evidence="2" id="KW-0812">Transmembrane</keyword>